<dbReference type="SUPFAM" id="SSF51412">
    <property type="entry name" value="Inosine monophosphate dehydrogenase (IMPDH)"/>
    <property type="match status" value="1"/>
</dbReference>
<evidence type="ECO:0000313" key="11">
    <source>
        <dbReference type="Proteomes" id="UP000007460"/>
    </source>
</evidence>
<comment type="cofactor">
    <cofactor evidence="1">
        <name>FMN</name>
        <dbReference type="ChEBI" id="CHEBI:58210"/>
    </cofactor>
</comment>
<proteinExistence type="inferred from homology"/>
<dbReference type="KEGG" id="apb:SAR116_2516"/>
<dbReference type="GO" id="GO:0009636">
    <property type="term" value="P:response to toxic substance"/>
    <property type="evidence" value="ECO:0007669"/>
    <property type="project" value="UniProtKB-KW"/>
</dbReference>
<dbReference type="STRING" id="488538.SAR116_2516"/>
<dbReference type="GO" id="GO:0018580">
    <property type="term" value="F:nitronate monooxygenase activity"/>
    <property type="evidence" value="ECO:0007669"/>
    <property type="project" value="InterPro"/>
</dbReference>
<evidence type="ECO:0000256" key="3">
    <source>
        <dbReference type="ARBA" id="ARBA00022575"/>
    </source>
</evidence>
<dbReference type="PANTHER" id="PTHR42747">
    <property type="entry name" value="NITRONATE MONOOXYGENASE-RELATED"/>
    <property type="match status" value="1"/>
</dbReference>
<dbReference type="RefSeq" id="WP_013047385.1">
    <property type="nucleotide sequence ID" value="NC_014010.1"/>
</dbReference>
<sequence>MPAHTLTELLNIDHPVLQAPMAGGITTSGFVADVSNFGMLGSMASGYLSLEQVDSFIGHVQAQTTAPFSVNIFVDYDDYGQDRFAKPQEIIQIETGLGLEEDHSFTIPPPPSMRDLITLLIDRKVPVVSTTFGLLKDDDVAALKQAGIVLMTTVNAVDEIDIALQTQDSDILIFQNAHAGGHKGGFSNGGHSDVTVFSAAMRRHPDKPFIMAGGIVTRDQIEQALKMGFAGVQIGTGFLATKQSAASQAYKQSILDATDQEDTMFTTSITGKSARGLKNTLAQLALIHNMGFPHLHYATASLRKYAKAIDNPDYQSLWAGTGVTSINGIPDLHDYMQSLVK</sequence>
<keyword evidence="3" id="KW-0216">Detoxification</keyword>
<comment type="similarity">
    <text evidence="2">Belongs to the nitronate monooxygenase family. NMO class I subfamily.</text>
</comment>
<organism evidence="10 11">
    <name type="scientific">Puniceispirillum marinum (strain IMCC1322)</name>
    <dbReference type="NCBI Taxonomy" id="488538"/>
    <lineage>
        <taxon>Bacteria</taxon>
        <taxon>Pseudomonadati</taxon>
        <taxon>Pseudomonadota</taxon>
        <taxon>Alphaproteobacteria</taxon>
        <taxon>Candidatus Puniceispirillales</taxon>
        <taxon>Candidatus Puniceispirillaceae</taxon>
        <taxon>Candidatus Puniceispirillum</taxon>
    </lineage>
</organism>
<keyword evidence="4" id="KW-0285">Flavoprotein</keyword>
<keyword evidence="5" id="KW-0288">FMN</keyword>
<evidence type="ECO:0000256" key="2">
    <source>
        <dbReference type="ARBA" id="ARBA00009881"/>
    </source>
</evidence>
<keyword evidence="11" id="KW-1185">Reference proteome</keyword>
<protein>
    <recommendedName>
        <fullName evidence="8">Propionate 3-nitronate monooxygenase</fullName>
    </recommendedName>
</protein>
<dbReference type="EMBL" id="CP001751">
    <property type="protein sequence ID" value="ADE40759.1"/>
    <property type="molecule type" value="Genomic_DNA"/>
</dbReference>
<dbReference type="eggNOG" id="COG2070">
    <property type="taxonomic scope" value="Bacteria"/>
</dbReference>
<name>D5BQP1_PUNMI</name>
<evidence type="ECO:0000256" key="8">
    <source>
        <dbReference type="ARBA" id="ARBA00031155"/>
    </source>
</evidence>
<evidence type="ECO:0000256" key="7">
    <source>
        <dbReference type="ARBA" id="ARBA00023033"/>
    </source>
</evidence>
<dbReference type="Pfam" id="PF03060">
    <property type="entry name" value="NMO"/>
    <property type="match status" value="1"/>
</dbReference>
<evidence type="ECO:0000256" key="6">
    <source>
        <dbReference type="ARBA" id="ARBA00023002"/>
    </source>
</evidence>
<evidence type="ECO:0000256" key="9">
    <source>
        <dbReference type="ARBA" id="ARBA00049401"/>
    </source>
</evidence>
<evidence type="ECO:0000256" key="5">
    <source>
        <dbReference type="ARBA" id="ARBA00022643"/>
    </source>
</evidence>
<keyword evidence="6" id="KW-0560">Oxidoreductase</keyword>
<dbReference type="Proteomes" id="UP000007460">
    <property type="component" value="Chromosome"/>
</dbReference>
<dbReference type="Gene3D" id="3.20.20.70">
    <property type="entry name" value="Aldolase class I"/>
    <property type="match status" value="1"/>
</dbReference>
<dbReference type="AlphaFoldDB" id="D5BQP1"/>
<dbReference type="HOGENOM" id="CLU_038732_5_1_5"/>
<dbReference type="OrthoDB" id="9778912at2"/>
<dbReference type="PANTHER" id="PTHR42747:SF3">
    <property type="entry name" value="NITRONATE MONOOXYGENASE-RELATED"/>
    <property type="match status" value="1"/>
</dbReference>
<accession>D5BQP1</accession>
<reference evidence="10 11" key="1">
    <citation type="journal article" date="2010" name="J. Bacteriol.">
        <title>Complete genome sequence of "Candidatus Puniceispirillum marinum" IMCC1322, a representative of the SAR116 clade in the Alphaproteobacteria.</title>
        <authorList>
            <person name="Oh H.M."/>
            <person name="Kwon K.K."/>
            <person name="Kang I."/>
            <person name="Kang S.G."/>
            <person name="Lee J.H."/>
            <person name="Kim S.J."/>
            <person name="Cho J.C."/>
        </authorList>
    </citation>
    <scope>NUCLEOTIDE SEQUENCE [LARGE SCALE GENOMIC DNA]</scope>
    <source>
        <strain evidence="10 11">IMCC1322</strain>
    </source>
</reference>
<gene>
    <name evidence="10" type="ordered locus">SAR116_2516</name>
</gene>
<dbReference type="CDD" id="cd04730">
    <property type="entry name" value="NPD_like"/>
    <property type="match status" value="1"/>
</dbReference>
<keyword evidence="7" id="KW-0503">Monooxygenase</keyword>
<evidence type="ECO:0000256" key="4">
    <source>
        <dbReference type="ARBA" id="ARBA00022630"/>
    </source>
</evidence>
<evidence type="ECO:0000313" key="10">
    <source>
        <dbReference type="EMBL" id="ADE40759.1"/>
    </source>
</evidence>
<evidence type="ECO:0000256" key="1">
    <source>
        <dbReference type="ARBA" id="ARBA00001917"/>
    </source>
</evidence>
<dbReference type="InterPro" id="IPR013785">
    <property type="entry name" value="Aldolase_TIM"/>
</dbReference>
<comment type="catalytic activity">
    <reaction evidence="9">
        <text>3 propionate 3-nitronate + 3 O2 + H2O = 3 3-oxopropanoate + 2 nitrate + nitrite + H2O2 + 3 H(+)</text>
        <dbReference type="Rhea" id="RHEA:57332"/>
        <dbReference type="ChEBI" id="CHEBI:15377"/>
        <dbReference type="ChEBI" id="CHEBI:15378"/>
        <dbReference type="ChEBI" id="CHEBI:15379"/>
        <dbReference type="ChEBI" id="CHEBI:16240"/>
        <dbReference type="ChEBI" id="CHEBI:16301"/>
        <dbReference type="ChEBI" id="CHEBI:17632"/>
        <dbReference type="ChEBI" id="CHEBI:33190"/>
        <dbReference type="ChEBI" id="CHEBI:136067"/>
    </reaction>
</comment>
<dbReference type="InterPro" id="IPR004136">
    <property type="entry name" value="NMO"/>
</dbReference>